<organism evidence="9 10">
    <name type="scientific">Hungatella hathewayi</name>
    <dbReference type="NCBI Taxonomy" id="154046"/>
    <lineage>
        <taxon>Bacteria</taxon>
        <taxon>Bacillati</taxon>
        <taxon>Bacillota</taxon>
        <taxon>Clostridia</taxon>
        <taxon>Lachnospirales</taxon>
        <taxon>Lachnospiraceae</taxon>
        <taxon>Hungatella</taxon>
    </lineage>
</organism>
<name>A0A173Y1B0_9FIRM</name>
<gene>
    <name evidence="9" type="primary">ycjP_12</name>
    <name evidence="9" type="ORF">ERS852407_00603</name>
</gene>
<feature type="domain" description="ABC transmembrane type-1" evidence="8">
    <location>
        <begin position="70"/>
        <end position="263"/>
    </location>
</feature>
<keyword evidence="6 7" id="KW-0472">Membrane</keyword>
<keyword evidence="3" id="KW-1003">Cell membrane</keyword>
<dbReference type="CDD" id="cd06261">
    <property type="entry name" value="TM_PBP2"/>
    <property type="match status" value="1"/>
</dbReference>
<dbReference type="AlphaFoldDB" id="A0A173Y1B0"/>
<dbReference type="InterPro" id="IPR035906">
    <property type="entry name" value="MetI-like_sf"/>
</dbReference>
<dbReference type="InterPro" id="IPR000515">
    <property type="entry name" value="MetI-like"/>
</dbReference>
<evidence type="ECO:0000256" key="7">
    <source>
        <dbReference type="RuleBase" id="RU363032"/>
    </source>
</evidence>
<dbReference type="GO" id="GO:0005886">
    <property type="term" value="C:plasma membrane"/>
    <property type="evidence" value="ECO:0007669"/>
    <property type="project" value="UniProtKB-SubCell"/>
</dbReference>
<evidence type="ECO:0000313" key="9">
    <source>
        <dbReference type="EMBL" id="CUN57433.1"/>
    </source>
</evidence>
<evidence type="ECO:0000313" key="10">
    <source>
        <dbReference type="Proteomes" id="UP000095651"/>
    </source>
</evidence>
<feature type="transmembrane region" description="Helical" evidence="7">
    <location>
        <begin position="74"/>
        <end position="95"/>
    </location>
</feature>
<feature type="transmembrane region" description="Helical" evidence="7">
    <location>
        <begin position="136"/>
        <end position="159"/>
    </location>
</feature>
<dbReference type="PANTHER" id="PTHR43744:SF12">
    <property type="entry name" value="ABC TRANSPORTER PERMEASE PROTEIN MG189-RELATED"/>
    <property type="match status" value="1"/>
</dbReference>
<dbReference type="Proteomes" id="UP000095651">
    <property type="component" value="Unassembled WGS sequence"/>
</dbReference>
<dbReference type="SUPFAM" id="SSF161098">
    <property type="entry name" value="MetI-like"/>
    <property type="match status" value="1"/>
</dbReference>
<evidence type="ECO:0000256" key="6">
    <source>
        <dbReference type="ARBA" id="ARBA00023136"/>
    </source>
</evidence>
<keyword evidence="2 7" id="KW-0813">Transport</keyword>
<accession>A0A173Y1B0</accession>
<sequence length="278" mass="31007">MKTRKKPLLFLFELLMIAACVLMFYPVIMMVLVSLKDEALLASEPLSLKTSFAFENYITAAKGMKYWRALLNSSVLTVFSSLITTFFGACGAYAIMRARRGKKLFLALNALFLIGLALPQQVAMVPLVLWMQKLHVANTLFGLILAFIGANAAYGVFFFSGFVNTVPVTLEEAAYIDGASPFTTFIRIVYPLLKPPMVTLLIVIALRVWNNFMYPLLLLQGQNSRTLPLTVFFFKGDLSIQWNILFAATTLVILPLMIVYFILQKQIISGMLNGSVKG</sequence>
<dbReference type="Pfam" id="PF00528">
    <property type="entry name" value="BPD_transp_1"/>
    <property type="match status" value="1"/>
</dbReference>
<evidence type="ECO:0000256" key="2">
    <source>
        <dbReference type="ARBA" id="ARBA00022448"/>
    </source>
</evidence>
<keyword evidence="4 7" id="KW-0812">Transmembrane</keyword>
<feature type="transmembrane region" description="Helical" evidence="7">
    <location>
        <begin position="12"/>
        <end position="35"/>
    </location>
</feature>
<evidence type="ECO:0000259" key="8">
    <source>
        <dbReference type="PROSITE" id="PS50928"/>
    </source>
</evidence>
<dbReference type="RefSeq" id="WP_055652932.1">
    <property type="nucleotide sequence ID" value="NZ_CABIXC010000001.1"/>
</dbReference>
<comment type="similarity">
    <text evidence="7">Belongs to the binding-protein-dependent transport system permease family.</text>
</comment>
<evidence type="ECO:0000256" key="5">
    <source>
        <dbReference type="ARBA" id="ARBA00022989"/>
    </source>
</evidence>
<proteinExistence type="inferred from homology"/>
<protein>
    <submittedName>
        <fullName evidence="9">Sugar ABC transporter permease</fullName>
    </submittedName>
</protein>
<dbReference type="EMBL" id="CYZE01000001">
    <property type="protein sequence ID" value="CUN57433.1"/>
    <property type="molecule type" value="Genomic_DNA"/>
</dbReference>
<dbReference type="PROSITE" id="PS50928">
    <property type="entry name" value="ABC_TM1"/>
    <property type="match status" value="1"/>
</dbReference>
<feature type="transmembrane region" description="Helical" evidence="7">
    <location>
        <begin position="107"/>
        <end position="130"/>
    </location>
</feature>
<reference evidence="9 10" key="1">
    <citation type="submission" date="2015-09" db="EMBL/GenBank/DDBJ databases">
        <authorList>
            <consortium name="Pathogen Informatics"/>
        </authorList>
    </citation>
    <scope>NUCLEOTIDE SEQUENCE [LARGE SCALE GENOMIC DNA]</scope>
    <source>
        <strain evidence="9 10">2789STDY5608850</strain>
    </source>
</reference>
<dbReference type="GO" id="GO:0055085">
    <property type="term" value="P:transmembrane transport"/>
    <property type="evidence" value="ECO:0007669"/>
    <property type="project" value="InterPro"/>
</dbReference>
<evidence type="ECO:0000256" key="3">
    <source>
        <dbReference type="ARBA" id="ARBA00022475"/>
    </source>
</evidence>
<dbReference type="Gene3D" id="1.10.3720.10">
    <property type="entry name" value="MetI-like"/>
    <property type="match status" value="1"/>
</dbReference>
<keyword evidence="5 7" id="KW-1133">Transmembrane helix</keyword>
<evidence type="ECO:0000256" key="1">
    <source>
        <dbReference type="ARBA" id="ARBA00004651"/>
    </source>
</evidence>
<feature type="transmembrane region" description="Helical" evidence="7">
    <location>
        <begin position="240"/>
        <end position="263"/>
    </location>
</feature>
<dbReference type="PANTHER" id="PTHR43744">
    <property type="entry name" value="ABC TRANSPORTER PERMEASE PROTEIN MG189-RELATED-RELATED"/>
    <property type="match status" value="1"/>
</dbReference>
<comment type="subcellular location">
    <subcellularLocation>
        <location evidence="1 7">Cell membrane</location>
        <topology evidence="1 7">Multi-pass membrane protein</topology>
    </subcellularLocation>
</comment>
<evidence type="ECO:0000256" key="4">
    <source>
        <dbReference type="ARBA" id="ARBA00022692"/>
    </source>
</evidence>